<dbReference type="Pfam" id="PF01850">
    <property type="entry name" value="PIN"/>
    <property type="match status" value="1"/>
</dbReference>
<organism evidence="2 3">
    <name type="scientific">Prochlorothrix hollandica PCC 9006 = CALU 1027</name>
    <dbReference type="NCBI Taxonomy" id="317619"/>
    <lineage>
        <taxon>Bacteria</taxon>
        <taxon>Bacillati</taxon>
        <taxon>Cyanobacteriota</taxon>
        <taxon>Cyanophyceae</taxon>
        <taxon>Prochlorotrichales</taxon>
        <taxon>Prochlorotrichaceae</taxon>
        <taxon>Prochlorothrix</taxon>
    </lineage>
</organism>
<dbReference type="InterPro" id="IPR039018">
    <property type="entry name" value="VapC20-like"/>
</dbReference>
<dbReference type="eggNOG" id="COG2402">
    <property type="taxonomic scope" value="Bacteria"/>
</dbReference>
<dbReference type="GO" id="GO:0004521">
    <property type="term" value="F:RNA endonuclease activity"/>
    <property type="evidence" value="ECO:0007669"/>
    <property type="project" value="InterPro"/>
</dbReference>
<protein>
    <submittedName>
        <fullName evidence="2">PilT protein domain-containing protein</fullName>
    </submittedName>
</protein>
<evidence type="ECO:0000313" key="3">
    <source>
        <dbReference type="Proteomes" id="UP000034681"/>
    </source>
</evidence>
<dbReference type="SUPFAM" id="SSF88723">
    <property type="entry name" value="PIN domain-like"/>
    <property type="match status" value="1"/>
</dbReference>
<dbReference type="AlphaFoldDB" id="A0A0M2Q0D7"/>
<dbReference type="STRING" id="317619.GCA_000332315_00787"/>
<dbReference type="Proteomes" id="UP000034681">
    <property type="component" value="Unassembled WGS sequence"/>
</dbReference>
<dbReference type="GO" id="GO:0016075">
    <property type="term" value="P:rRNA catabolic process"/>
    <property type="evidence" value="ECO:0007669"/>
    <property type="project" value="TreeGrafter"/>
</dbReference>
<dbReference type="PANTHER" id="PTHR42188:SF1">
    <property type="entry name" value="23S RRNA-SPECIFIC ENDONUCLEASE VAPC20"/>
    <property type="match status" value="1"/>
</dbReference>
<evidence type="ECO:0000313" key="2">
    <source>
        <dbReference type="EMBL" id="KKJ00107.1"/>
    </source>
</evidence>
<dbReference type="Gene3D" id="3.40.50.1010">
    <property type="entry name" value="5'-nuclease"/>
    <property type="match status" value="1"/>
</dbReference>
<keyword evidence="3" id="KW-1185">Reference proteome</keyword>
<dbReference type="OrthoDB" id="425811at2"/>
<sequence length="139" mass="15663">MESLSAITDTGFVVALTNRNDKHHQASIQVYREQSKILLPQTVLAEVAYLLTRDAGIAIVIQFLQSLKFSKFELMGLNNVALSRTAAILQQYQDSRIDFVDASVMALAEHHKLSTVLTLDRRDFSLYRPQHCNSFALLP</sequence>
<comment type="caution">
    <text evidence="2">The sequence shown here is derived from an EMBL/GenBank/DDBJ whole genome shotgun (WGS) entry which is preliminary data.</text>
</comment>
<proteinExistence type="predicted"/>
<dbReference type="PANTHER" id="PTHR42188">
    <property type="entry name" value="23S RRNA-SPECIFIC ENDONUCLEASE VAPC20"/>
    <property type="match status" value="1"/>
</dbReference>
<accession>A0A0M2Q0D7</accession>
<evidence type="ECO:0000259" key="1">
    <source>
        <dbReference type="Pfam" id="PF01850"/>
    </source>
</evidence>
<name>A0A0M2Q0D7_PROHO</name>
<dbReference type="RefSeq" id="WP_017711422.1">
    <property type="nucleotide sequence ID" value="NZ_KB235933.1"/>
</dbReference>
<gene>
    <name evidence="2" type="ORF">PROH_10225</name>
</gene>
<dbReference type="InterPro" id="IPR002716">
    <property type="entry name" value="PIN_dom"/>
</dbReference>
<dbReference type="EMBL" id="AJTX02000004">
    <property type="protein sequence ID" value="KKJ00107.1"/>
    <property type="molecule type" value="Genomic_DNA"/>
</dbReference>
<reference evidence="2" key="1">
    <citation type="submission" date="2012-04" db="EMBL/GenBank/DDBJ databases">
        <authorList>
            <person name="Borisov I.G."/>
            <person name="Ivanikova N.V."/>
            <person name="Pinevich A.V."/>
        </authorList>
    </citation>
    <scope>NUCLEOTIDE SEQUENCE [LARGE SCALE GENOMIC DNA]</scope>
    <source>
        <strain evidence="2">CALU 1027</strain>
    </source>
</reference>
<dbReference type="InterPro" id="IPR029060">
    <property type="entry name" value="PIN-like_dom_sf"/>
</dbReference>
<feature type="domain" description="PIN" evidence="1">
    <location>
        <begin position="7"/>
        <end position="124"/>
    </location>
</feature>